<sequence length="102" mass="11115">MAKITPLVQSGRLDNLVDILSLVSDVVDLLDPAMVEKLALLFEQLTSVSWSLGNAVRMASAQTAADSQAPTFRQLLSLLRHEDTRRGCAVALRTLNVIGRQL</sequence>
<comment type="caution">
    <text evidence="1">The sequence shown here is derived from an EMBL/GenBank/DDBJ whole genome shotgun (WGS) entry which is preliminary data.</text>
</comment>
<dbReference type="EMBL" id="NQKI01000016">
    <property type="protein sequence ID" value="OZY59296.1"/>
    <property type="molecule type" value="Genomic_DNA"/>
</dbReference>
<name>A0A266NA01_9PSED</name>
<reference evidence="1 2" key="1">
    <citation type="submission" date="2017-08" db="EMBL/GenBank/DDBJ databases">
        <title>Genomic and metabolic characterisation of spoilage-associated Pseudomonas species.</title>
        <authorList>
            <person name="Stanborough T."/>
            <person name="Fegan N."/>
            <person name="Powell S.M."/>
            <person name="Singh T."/>
            <person name="Tamplin M.L."/>
            <person name="Chandry P.S."/>
        </authorList>
    </citation>
    <scope>NUCLEOTIDE SEQUENCE [LARGE SCALE GENOMIC DNA]</scope>
    <source>
        <strain evidence="1 2">L1802</strain>
    </source>
</reference>
<evidence type="ECO:0008006" key="3">
    <source>
        <dbReference type="Google" id="ProtNLM"/>
    </source>
</evidence>
<accession>A0A266NA01</accession>
<protein>
    <recommendedName>
        <fullName evidence="3">DUF1641 domain-containing protein</fullName>
    </recommendedName>
</protein>
<evidence type="ECO:0000313" key="2">
    <source>
        <dbReference type="Proteomes" id="UP000215788"/>
    </source>
</evidence>
<evidence type="ECO:0000313" key="1">
    <source>
        <dbReference type="EMBL" id="OZY59296.1"/>
    </source>
</evidence>
<gene>
    <name evidence="1" type="ORF">CJF39_11895</name>
</gene>
<dbReference type="Proteomes" id="UP000215788">
    <property type="component" value="Unassembled WGS sequence"/>
</dbReference>
<proteinExistence type="predicted"/>
<organism evidence="1 2">
    <name type="scientific">Pseudomonas lundensis</name>
    <dbReference type="NCBI Taxonomy" id="86185"/>
    <lineage>
        <taxon>Bacteria</taxon>
        <taxon>Pseudomonadati</taxon>
        <taxon>Pseudomonadota</taxon>
        <taxon>Gammaproteobacteria</taxon>
        <taxon>Pseudomonadales</taxon>
        <taxon>Pseudomonadaceae</taxon>
        <taxon>Pseudomonas</taxon>
    </lineage>
</organism>
<dbReference type="OrthoDB" id="9034370at2"/>
<dbReference type="AlphaFoldDB" id="A0A266NA01"/>